<keyword evidence="3" id="KW-1185">Reference proteome</keyword>
<dbReference type="STRING" id="1280514.AXFE_24400"/>
<reference evidence="2 3" key="1">
    <citation type="submission" date="2015-01" db="EMBL/GenBank/DDBJ databases">
        <title>Draft genome of the acidophilic iron oxidizer Acidithrix ferrooxidans strain Py-F3.</title>
        <authorList>
            <person name="Poehlein A."/>
            <person name="Eisen S."/>
            <person name="Schloemann M."/>
            <person name="Johnson B.D."/>
            <person name="Daniel R."/>
            <person name="Muehling M."/>
        </authorList>
    </citation>
    <scope>NUCLEOTIDE SEQUENCE [LARGE SCALE GENOMIC DNA]</scope>
    <source>
        <strain evidence="2 3">Py-F3</strain>
    </source>
</reference>
<evidence type="ECO:0000313" key="2">
    <source>
        <dbReference type="EMBL" id="KJF16707.1"/>
    </source>
</evidence>
<keyword evidence="1" id="KW-0472">Membrane</keyword>
<organism evidence="2 3">
    <name type="scientific">Acidithrix ferrooxidans</name>
    <dbReference type="NCBI Taxonomy" id="1280514"/>
    <lineage>
        <taxon>Bacteria</taxon>
        <taxon>Bacillati</taxon>
        <taxon>Actinomycetota</taxon>
        <taxon>Acidimicrobiia</taxon>
        <taxon>Acidimicrobiales</taxon>
        <taxon>Acidimicrobiaceae</taxon>
        <taxon>Acidithrix</taxon>
    </lineage>
</organism>
<evidence type="ECO:0000256" key="1">
    <source>
        <dbReference type="SAM" id="Phobius"/>
    </source>
</evidence>
<gene>
    <name evidence="2" type="ORF">AXFE_24400</name>
</gene>
<accession>A0A0D8HFX7</accession>
<comment type="caution">
    <text evidence="2">The sequence shown here is derived from an EMBL/GenBank/DDBJ whole genome shotgun (WGS) entry which is preliminary data.</text>
</comment>
<name>A0A0D8HFX7_9ACTN</name>
<keyword evidence="1" id="KW-0812">Transmembrane</keyword>
<dbReference type="EMBL" id="JXYS01000076">
    <property type="protein sequence ID" value="KJF16707.1"/>
    <property type="molecule type" value="Genomic_DNA"/>
</dbReference>
<sequence length="97" mass="10680">MNSVVSKSSQLILIAILDSLLGLGLLTGLGFAFKTTVLRSLSKAIAALAALNDASMANDDLDEMRPDEFGELAKYFHLYYGRYQRFYSNDGGIELRL</sequence>
<evidence type="ECO:0000313" key="3">
    <source>
        <dbReference type="Proteomes" id="UP000032360"/>
    </source>
</evidence>
<feature type="transmembrane region" description="Helical" evidence="1">
    <location>
        <begin position="12"/>
        <end position="33"/>
    </location>
</feature>
<keyword evidence="1" id="KW-1133">Transmembrane helix</keyword>
<protein>
    <submittedName>
        <fullName evidence="2">Uncharacterized protein</fullName>
    </submittedName>
</protein>
<proteinExistence type="predicted"/>
<dbReference type="Proteomes" id="UP000032360">
    <property type="component" value="Unassembled WGS sequence"/>
</dbReference>
<dbReference type="AlphaFoldDB" id="A0A0D8HFX7"/>